<dbReference type="GO" id="GO:0061602">
    <property type="term" value="F:molybdenum cofactor cytidylyltransferase activity"/>
    <property type="evidence" value="ECO:0007669"/>
    <property type="project" value="UniProtKB-EC"/>
</dbReference>
<reference evidence="3 4" key="1">
    <citation type="submission" date="2020-08" db="EMBL/GenBank/DDBJ databases">
        <title>Genomic Encyclopedia of Type Strains, Phase III (KMG-III): the genomes of soil and plant-associated and newly described type strains.</title>
        <authorList>
            <person name="Whitman W."/>
        </authorList>
    </citation>
    <scope>NUCLEOTIDE SEQUENCE [LARGE SCALE GENOMIC DNA]</scope>
    <source>
        <strain evidence="3 4">CECT 8654</strain>
    </source>
</reference>
<dbReference type="Gene3D" id="3.90.550.10">
    <property type="entry name" value="Spore Coat Polysaccharide Biosynthesis Protein SpsA, Chain A"/>
    <property type="match status" value="1"/>
</dbReference>
<evidence type="ECO:0000313" key="4">
    <source>
        <dbReference type="Proteomes" id="UP000537130"/>
    </source>
</evidence>
<dbReference type="EC" id="2.7.7.76" evidence="3"/>
<keyword evidence="3" id="KW-0548">Nucleotidyltransferase</keyword>
<feature type="domain" description="MobA-like NTP transferase" evidence="2">
    <location>
        <begin position="8"/>
        <end position="158"/>
    </location>
</feature>
<dbReference type="CDD" id="cd04182">
    <property type="entry name" value="GT_2_like_f"/>
    <property type="match status" value="1"/>
</dbReference>
<dbReference type="PANTHER" id="PTHR43777:SF1">
    <property type="entry name" value="MOLYBDENUM COFACTOR CYTIDYLYLTRANSFERASE"/>
    <property type="match status" value="1"/>
</dbReference>
<evidence type="ECO:0000259" key="2">
    <source>
        <dbReference type="Pfam" id="PF12804"/>
    </source>
</evidence>
<accession>A0A7W4W322</accession>
<dbReference type="Proteomes" id="UP000537130">
    <property type="component" value="Unassembled WGS sequence"/>
</dbReference>
<evidence type="ECO:0000313" key="3">
    <source>
        <dbReference type="EMBL" id="MBB3046243.1"/>
    </source>
</evidence>
<sequence length="194" mass="20930">MKRTVGVLLLASGASRRFGSDKRLAKLPSGMTLLEHMLEVVERSQIPYRVTVRRGDALILNYALELDRAAEGMGGSIAEAVACTRDDFDALMILPVDLPLLCSDTLKQLAAGVSTNTLRRPTYRGQSGHPVVFGRDYFDELAALNGEGGAQSVLQEHHSALELIPVSDRGICCDIDTPEALQQLIDQGALSAPE</sequence>
<dbReference type="RefSeq" id="WP_183408937.1">
    <property type="nucleotide sequence ID" value="NZ_JACHWY010000001.1"/>
</dbReference>
<dbReference type="Pfam" id="PF12804">
    <property type="entry name" value="NTP_transf_3"/>
    <property type="match status" value="1"/>
</dbReference>
<protein>
    <submittedName>
        <fullName evidence="3">Molybdenum cofactor cytidylyltransferase</fullName>
        <ecNumber evidence="3">2.7.7.76</ecNumber>
    </submittedName>
</protein>
<keyword evidence="3" id="KW-0808">Transferase</keyword>
<keyword evidence="1" id="KW-0460">Magnesium</keyword>
<gene>
    <name evidence="3" type="ORF">FHR99_000479</name>
</gene>
<keyword evidence="4" id="KW-1185">Reference proteome</keyword>
<dbReference type="SUPFAM" id="SSF53448">
    <property type="entry name" value="Nucleotide-diphospho-sugar transferases"/>
    <property type="match status" value="1"/>
</dbReference>
<organism evidence="3 4">
    <name type="scientific">Litorivivens lipolytica</name>
    <dbReference type="NCBI Taxonomy" id="1524264"/>
    <lineage>
        <taxon>Bacteria</taxon>
        <taxon>Pseudomonadati</taxon>
        <taxon>Pseudomonadota</taxon>
        <taxon>Gammaproteobacteria</taxon>
        <taxon>Litorivivens</taxon>
    </lineage>
</organism>
<proteinExistence type="predicted"/>
<dbReference type="EMBL" id="JACHWY010000001">
    <property type="protein sequence ID" value="MBB3046243.1"/>
    <property type="molecule type" value="Genomic_DNA"/>
</dbReference>
<dbReference type="PANTHER" id="PTHR43777">
    <property type="entry name" value="MOLYBDENUM COFACTOR CYTIDYLYLTRANSFERASE"/>
    <property type="match status" value="1"/>
</dbReference>
<name>A0A7W4W322_9GAMM</name>
<evidence type="ECO:0000256" key="1">
    <source>
        <dbReference type="ARBA" id="ARBA00022842"/>
    </source>
</evidence>
<dbReference type="InterPro" id="IPR029044">
    <property type="entry name" value="Nucleotide-diphossugar_trans"/>
</dbReference>
<dbReference type="AlphaFoldDB" id="A0A7W4W322"/>
<comment type="caution">
    <text evidence="3">The sequence shown here is derived from an EMBL/GenBank/DDBJ whole genome shotgun (WGS) entry which is preliminary data.</text>
</comment>
<dbReference type="InterPro" id="IPR025877">
    <property type="entry name" value="MobA-like_NTP_Trfase"/>
</dbReference>